<evidence type="ECO:0000256" key="1">
    <source>
        <dbReference type="SAM" id="MobiDB-lite"/>
    </source>
</evidence>
<feature type="domain" description="DUF3048" evidence="3">
    <location>
        <begin position="87"/>
        <end position="226"/>
    </location>
</feature>
<keyword evidence="2" id="KW-0732">Signal</keyword>
<dbReference type="EMBL" id="VUMV01000004">
    <property type="protein sequence ID" value="MST82175.1"/>
    <property type="molecule type" value="Genomic_DNA"/>
</dbReference>
<dbReference type="Pfam" id="PF11258">
    <property type="entry name" value="DUF3048"/>
    <property type="match status" value="1"/>
</dbReference>
<feature type="compositionally biased region" description="Low complexity" evidence="1">
    <location>
        <begin position="40"/>
        <end position="73"/>
    </location>
</feature>
<organism evidence="5 6">
    <name type="scientific">Bilifractor porci</name>
    <dbReference type="NCBI Taxonomy" id="2606636"/>
    <lineage>
        <taxon>Bacteria</taxon>
        <taxon>Bacillati</taxon>
        <taxon>Bacillota</taxon>
        <taxon>Clostridia</taxon>
        <taxon>Lachnospirales</taxon>
        <taxon>Lachnospiraceae</taxon>
        <taxon>Bilifractor</taxon>
    </lineage>
</organism>
<dbReference type="Pfam" id="PF17479">
    <property type="entry name" value="DUF3048_C"/>
    <property type="match status" value="1"/>
</dbReference>
<feature type="domain" description="DUF3048" evidence="4">
    <location>
        <begin position="264"/>
        <end position="373"/>
    </location>
</feature>
<dbReference type="InterPro" id="IPR021416">
    <property type="entry name" value="DUF3048_N"/>
</dbReference>
<dbReference type="Proteomes" id="UP000466864">
    <property type="component" value="Unassembled WGS sequence"/>
</dbReference>
<feature type="region of interest" description="Disordered" evidence="1">
    <location>
        <begin position="35"/>
        <end position="81"/>
    </location>
</feature>
<sequence length="422" mass="45746">MKKKALTSILCLLASASMLAGCSNPNEITADSTTALGTVTETPAPTQEASTETPTPEPTQEAVTETPTPEPTQDPYALPEGQMYSYLTGEPVSTEEGMKKPYCVMINNLQPAVPQSGISQADVIYEAMVEGTITRMMAVFQDPAGIEKIGPCRSARHYFVDFNYDMDGIYCHFGGSPFAFTRFQEDGLTTINGTAYDGSGAFFRTSDREAPHNAYASGDGLISIASGLGLSTTHRDGYTGIFSFNYEDTPLEDGDGVTEASRVNIPFSWNMPYFEYNADDGLYYRFEYDAPQVDQENGQQLAFKNVIVEYVEQGVISEKGHLDLLLYNVGEGLYITDGKAKNITWVKQGRDQTTYFTDSSGNTQKINPGKTMIIYVPAGSTVTFGDEQPVIGPVSTAGYIPQPGTDQSSYGYGESAEEAGDS</sequence>
<dbReference type="InterPro" id="IPR035328">
    <property type="entry name" value="DUF3048_C"/>
</dbReference>
<protein>
    <submittedName>
        <fullName evidence="5">DUF3048 domain-containing protein</fullName>
    </submittedName>
</protein>
<feature type="chain" id="PRO_5038372112" evidence="2">
    <location>
        <begin position="21"/>
        <end position="422"/>
    </location>
</feature>
<comment type="caution">
    <text evidence="5">The sequence shown here is derived from an EMBL/GenBank/DDBJ whole genome shotgun (WGS) entry which is preliminary data.</text>
</comment>
<accession>A0A7X2P8T3</accession>
<feature type="signal peptide" evidence="2">
    <location>
        <begin position="1"/>
        <end position="20"/>
    </location>
</feature>
<evidence type="ECO:0000256" key="2">
    <source>
        <dbReference type="SAM" id="SignalP"/>
    </source>
</evidence>
<feature type="region of interest" description="Disordered" evidence="1">
    <location>
        <begin position="395"/>
        <end position="422"/>
    </location>
</feature>
<reference evidence="5 6" key="1">
    <citation type="submission" date="2019-08" db="EMBL/GenBank/DDBJ databases">
        <title>In-depth cultivation of the pig gut microbiome towards novel bacterial diversity and tailored functional studies.</title>
        <authorList>
            <person name="Wylensek D."/>
            <person name="Hitch T.C.A."/>
            <person name="Clavel T."/>
        </authorList>
    </citation>
    <scope>NUCLEOTIDE SEQUENCE [LARGE SCALE GENOMIC DNA]</scope>
    <source>
        <strain evidence="5 6">Oil+RF-744-WCA-WT-13</strain>
    </source>
</reference>
<evidence type="ECO:0000313" key="6">
    <source>
        <dbReference type="Proteomes" id="UP000466864"/>
    </source>
</evidence>
<dbReference type="SUPFAM" id="SSF159774">
    <property type="entry name" value="YerB-like"/>
    <property type="match status" value="1"/>
</dbReference>
<dbReference type="InterPro" id="IPR023158">
    <property type="entry name" value="YerB-like_sf"/>
</dbReference>
<dbReference type="PROSITE" id="PS51257">
    <property type="entry name" value="PROKAR_LIPOPROTEIN"/>
    <property type="match status" value="1"/>
</dbReference>
<evidence type="ECO:0000259" key="4">
    <source>
        <dbReference type="Pfam" id="PF17479"/>
    </source>
</evidence>
<evidence type="ECO:0000313" key="5">
    <source>
        <dbReference type="EMBL" id="MST82175.1"/>
    </source>
</evidence>
<keyword evidence="6" id="KW-1185">Reference proteome</keyword>
<dbReference type="AlphaFoldDB" id="A0A7X2P8T3"/>
<proteinExistence type="predicted"/>
<gene>
    <name evidence="5" type="ORF">FYJ60_07590</name>
</gene>
<evidence type="ECO:0000259" key="3">
    <source>
        <dbReference type="Pfam" id="PF11258"/>
    </source>
</evidence>
<dbReference type="RefSeq" id="WP_154458075.1">
    <property type="nucleotide sequence ID" value="NZ_VUMV01000004.1"/>
</dbReference>
<dbReference type="Gene3D" id="3.50.90.10">
    <property type="entry name" value="YerB-like"/>
    <property type="match status" value="1"/>
</dbReference>
<name>A0A7X2P8T3_9FIRM</name>